<keyword evidence="2" id="KW-1185">Reference proteome</keyword>
<dbReference type="RefSeq" id="WP_007117809.1">
    <property type="nucleotide sequence ID" value="NZ_ABID01000001.1"/>
</dbReference>
<evidence type="ECO:0000313" key="1">
    <source>
        <dbReference type="EMBL" id="EDQ05739.1"/>
    </source>
</evidence>
<comment type="caution">
    <text evidence="1">The sequence shown here is derived from an EMBL/GenBank/DDBJ whole genome shotgun (WGS) entry which is preliminary data.</text>
</comment>
<organism evidence="1 2">
    <name type="scientific">Sulfitobacter indolifex HEL-45</name>
    <dbReference type="NCBI Taxonomy" id="391624"/>
    <lineage>
        <taxon>Bacteria</taxon>
        <taxon>Pseudomonadati</taxon>
        <taxon>Pseudomonadota</taxon>
        <taxon>Alphaproteobacteria</taxon>
        <taxon>Rhodobacterales</taxon>
        <taxon>Roseobacteraceae</taxon>
        <taxon>Sulfitobacter</taxon>
    </lineage>
</organism>
<protein>
    <recommendedName>
        <fullName evidence="3">DUF1326 domain-containing protein</fullName>
    </recommendedName>
</protein>
<name>A0ABM9X8Q1_9RHOB</name>
<dbReference type="EMBL" id="ABID01000001">
    <property type="protein sequence ID" value="EDQ05739.1"/>
    <property type="molecule type" value="Genomic_DNA"/>
</dbReference>
<reference evidence="1 2" key="1">
    <citation type="submission" date="2007-11" db="EMBL/GenBank/DDBJ databases">
        <authorList>
            <person name="Wagner-Dobler I."/>
            <person name="Ferriera S."/>
            <person name="Johnson J."/>
            <person name="Kravitz S."/>
            <person name="Beeson K."/>
            <person name="Sutton G."/>
            <person name="Rogers Y.-H."/>
            <person name="Friedman R."/>
            <person name="Frazier M."/>
            <person name="Venter J.C."/>
        </authorList>
    </citation>
    <scope>NUCLEOTIDE SEQUENCE [LARGE SCALE GENOMIC DNA]</scope>
    <source>
        <strain evidence="1 2">HEL-45</strain>
    </source>
</reference>
<dbReference type="Pfam" id="PF07040">
    <property type="entry name" value="DUF1326"/>
    <property type="match status" value="1"/>
</dbReference>
<accession>A0ABM9X8Q1</accession>
<dbReference type="PIRSF" id="PIRSF033303">
    <property type="entry name" value="UCP033303"/>
    <property type="match status" value="1"/>
</dbReference>
<sequence>MTHWEIHGSELTNCNCAYGCPCQFNALPTHGTCEAALSFHVDKGHYGEVTLDGLNMAMVVKWPGPIHKGEGRMQMIIDERASPEQRDALEKIMRGDDTDEMATMWWVFSMMSPHKEETLYKKISYTSDIKARTGEVHVDDVFDLEARPILNPVTGNPHRVRIDTIGGFGYRVAEMGNGTTRTHGLIDLPNNTDTYAQFNELHLSNSGIIEAVH</sequence>
<dbReference type="Proteomes" id="UP000003257">
    <property type="component" value="Unassembled WGS sequence"/>
</dbReference>
<evidence type="ECO:0008006" key="3">
    <source>
        <dbReference type="Google" id="ProtNLM"/>
    </source>
</evidence>
<evidence type="ECO:0000313" key="2">
    <source>
        <dbReference type="Proteomes" id="UP000003257"/>
    </source>
</evidence>
<dbReference type="InterPro" id="IPR009758">
    <property type="entry name" value="DUF1326"/>
</dbReference>
<proteinExistence type="predicted"/>
<gene>
    <name evidence="1" type="ORF">OIHEL45_02975</name>
</gene>
<dbReference type="InterPro" id="IPR014581">
    <property type="entry name" value="UCP033303"/>
</dbReference>